<protein>
    <recommendedName>
        <fullName evidence="2">USP domain-containing protein</fullName>
    </recommendedName>
</protein>
<feature type="compositionally biased region" description="Polar residues" evidence="1">
    <location>
        <begin position="738"/>
        <end position="751"/>
    </location>
</feature>
<feature type="region of interest" description="Disordered" evidence="1">
    <location>
        <begin position="444"/>
        <end position="502"/>
    </location>
</feature>
<dbReference type="InterPro" id="IPR001394">
    <property type="entry name" value="Peptidase_C19_UCH"/>
</dbReference>
<dbReference type="PANTHER" id="PTHR24006:SF944">
    <property type="entry name" value="UBIQUITIN CARBOXYL-TERMINAL HYDROLASE"/>
    <property type="match status" value="1"/>
</dbReference>
<proteinExistence type="predicted"/>
<dbReference type="InterPro" id="IPR038765">
    <property type="entry name" value="Papain-like_cys_pep_sf"/>
</dbReference>
<dbReference type="PROSITE" id="PS00972">
    <property type="entry name" value="USP_1"/>
    <property type="match status" value="1"/>
</dbReference>
<dbReference type="Proteomes" id="UP001642483">
    <property type="component" value="Unassembled WGS sequence"/>
</dbReference>
<dbReference type="InterPro" id="IPR050164">
    <property type="entry name" value="Peptidase_C19"/>
</dbReference>
<comment type="caution">
    <text evidence="3">The sequence shown here is derived from an EMBL/GenBank/DDBJ whole genome shotgun (WGS) entry which is preliminary data.</text>
</comment>
<dbReference type="Pfam" id="PF02809">
    <property type="entry name" value="UIM"/>
    <property type="match status" value="2"/>
</dbReference>
<dbReference type="InterPro" id="IPR003903">
    <property type="entry name" value="UIM_dom"/>
</dbReference>
<name>A0ABP0FH48_CLALP</name>
<dbReference type="SUPFAM" id="SSF54001">
    <property type="entry name" value="Cysteine proteinases"/>
    <property type="match status" value="1"/>
</dbReference>
<reference evidence="3 4" key="1">
    <citation type="submission" date="2024-02" db="EMBL/GenBank/DDBJ databases">
        <authorList>
            <person name="Daric V."/>
            <person name="Darras S."/>
        </authorList>
    </citation>
    <scope>NUCLEOTIDE SEQUENCE [LARGE SCALE GENOMIC DNA]</scope>
</reference>
<evidence type="ECO:0000259" key="2">
    <source>
        <dbReference type="PROSITE" id="PS50235"/>
    </source>
</evidence>
<dbReference type="PROSITE" id="PS50330">
    <property type="entry name" value="UIM"/>
    <property type="match status" value="1"/>
</dbReference>
<dbReference type="PROSITE" id="PS50235">
    <property type="entry name" value="USP_3"/>
    <property type="match status" value="1"/>
</dbReference>
<dbReference type="InterPro" id="IPR018200">
    <property type="entry name" value="USP_CS"/>
</dbReference>
<gene>
    <name evidence="3" type="ORF">CVLEPA_LOCUS7006</name>
</gene>
<feature type="domain" description="USP" evidence="2">
    <location>
        <begin position="118"/>
        <end position="631"/>
    </location>
</feature>
<keyword evidence="4" id="KW-1185">Reference proteome</keyword>
<evidence type="ECO:0000256" key="1">
    <source>
        <dbReference type="SAM" id="MobiDB-lite"/>
    </source>
</evidence>
<feature type="compositionally biased region" description="Polar residues" evidence="1">
    <location>
        <begin position="477"/>
        <end position="490"/>
    </location>
</feature>
<dbReference type="PROSITE" id="PS00973">
    <property type="entry name" value="USP_2"/>
    <property type="match status" value="1"/>
</dbReference>
<sequence>MVSVERKKAEFINSDVITIRAERTCPSSGKSLQQINEQNEDAELQKAIELSLQDVDGPSSSHMQSSSSKFPDDDLERVLAQSIAEIEGRHKRRRPEEFIHYDPADPHRLLRKDGDWPVGLQNVGNTCWFNVVVQSLFHLPYFRSLLLRLTSAIPNSSISNETQRNLQFVHELRCLFAIMVSSRRSYVDPIKCVNILQEAFLAKSNDSQQDASECIHMLLDQLEDVFRYQCEIQMKNERHSSSCSNDPGLSFLSTANDNEVFTEVLSSPKPPVNPMVELFYGISKTVGINNGNSFEQEHSFGILPLCIKGRKNLHESLEYTTARGHYDPALTSQEVWFTKLPPVLTFQLSRFHFNQSTGRAEKIHDRLSFPSILYMDRYLDCNMRVTREKREKVRDLRSQLRKHKVNLSRLQNFPNDGNVFELTSVLSCCADYACERNNSILEDAGSSGLKTGRRRLGSGSPSDGLSPNKRIKDSSEQVETSLNEASNLLSKSPPPIEDDGKDLSLACSLENEAQLVESVLRRWKREVEKQMSDLKSQILEAERCIDRIYEESQLHNHPYSLHAVLVHQGQATAGHYWAYIRDHINQRWLKFNDITVTEATFEQLNSDSVGNSLFSDYANNSSAYCLIYVDSKRSDLFRGKDASGEVSLDATLVKHVQEHNQKFEEELDRWNLEQATKLSLQCQGDGSGDMSTKMDTSDENGAWNLGDLKTAIDRAGDTYQGMGAEKALEKLSEDQESAESNSGKESNIDMNQSEKNCDNDVILEQNPPDVTFTVFDEEEGASCPVIQSCVLAIMKVGKTYNLDGPEEALLEAINDEMKRLRRLSEEPNSLKSDPRLLNIVIYLYQNAAPRKVIERCILEQFTDARLKYDKRSSDIMNCALDKLNNLTPEDLDASQYKEWKDRYQSFCSATCHLIHGLELFHRREYFEALQHFVTIHYRKQVISSAEPHMDIDIKLVGRYSRICIQRVHEDALSLMRSNEKATATRGLEIMRKRLIPCMSVLLSSSKGGGTSHDLQLADSIRDAWCSLIEEEIGKFLAGFSSGCSCFILCSFRS</sequence>
<feature type="region of interest" description="Disordered" evidence="1">
    <location>
        <begin position="730"/>
        <end position="751"/>
    </location>
</feature>
<dbReference type="Pfam" id="PF00443">
    <property type="entry name" value="UCH"/>
    <property type="match status" value="1"/>
</dbReference>
<dbReference type="PANTHER" id="PTHR24006">
    <property type="entry name" value="UBIQUITIN CARBOXYL-TERMINAL HYDROLASE"/>
    <property type="match status" value="1"/>
</dbReference>
<dbReference type="InterPro" id="IPR028889">
    <property type="entry name" value="USP"/>
</dbReference>
<feature type="compositionally biased region" description="Low complexity" evidence="1">
    <location>
        <begin position="457"/>
        <end position="467"/>
    </location>
</feature>
<evidence type="ECO:0000313" key="3">
    <source>
        <dbReference type="EMBL" id="CAK8677647.1"/>
    </source>
</evidence>
<accession>A0ABP0FH48</accession>
<dbReference type="EMBL" id="CAWYQH010000046">
    <property type="protein sequence ID" value="CAK8677647.1"/>
    <property type="molecule type" value="Genomic_DNA"/>
</dbReference>
<dbReference type="SMART" id="SM00726">
    <property type="entry name" value="UIM"/>
    <property type="match status" value="2"/>
</dbReference>
<dbReference type="Gene3D" id="3.90.70.10">
    <property type="entry name" value="Cysteine proteinases"/>
    <property type="match status" value="1"/>
</dbReference>
<organism evidence="3 4">
    <name type="scientific">Clavelina lepadiformis</name>
    <name type="common">Light-bulb sea squirt</name>
    <name type="synonym">Ascidia lepadiformis</name>
    <dbReference type="NCBI Taxonomy" id="159417"/>
    <lineage>
        <taxon>Eukaryota</taxon>
        <taxon>Metazoa</taxon>
        <taxon>Chordata</taxon>
        <taxon>Tunicata</taxon>
        <taxon>Ascidiacea</taxon>
        <taxon>Aplousobranchia</taxon>
        <taxon>Clavelinidae</taxon>
        <taxon>Clavelina</taxon>
    </lineage>
</organism>
<evidence type="ECO:0000313" key="4">
    <source>
        <dbReference type="Proteomes" id="UP001642483"/>
    </source>
</evidence>